<dbReference type="Proteomes" id="UP001382455">
    <property type="component" value="Unassembled WGS sequence"/>
</dbReference>
<gene>
    <name evidence="1" type="ORF">WAE96_17870</name>
</gene>
<evidence type="ECO:0000313" key="1">
    <source>
        <dbReference type="EMBL" id="MEI4551548.1"/>
    </source>
</evidence>
<name>A0ABU8EZC7_9GAMM</name>
<keyword evidence="2" id="KW-1185">Reference proteome</keyword>
<proteinExistence type="predicted"/>
<dbReference type="Pfam" id="PF12294">
    <property type="entry name" value="DUF3626"/>
    <property type="match status" value="2"/>
</dbReference>
<comment type="caution">
    <text evidence="1">The sequence shown here is derived from an EMBL/GenBank/DDBJ whole genome shotgun (WGS) entry which is preliminary data.</text>
</comment>
<dbReference type="RefSeq" id="WP_336436511.1">
    <property type="nucleotide sequence ID" value="NZ_JBAWKS010000002.1"/>
</dbReference>
<dbReference type="EMBL" id="JBAWKS010000002">
    <property type="protein sequence ID" value="MEI4551548.1"/>
    <property type="molecule type" value="Genomic_DNA"/>
</dbReference>
<evidence type="ECO:0000313" key="2">
    <source>
        <dbReference type="Proteomes" id="UP001382455"/>
    </source>
</evidence>
<reference evidence="1 2" key="1">
    <citation type="submission" date="2023-12" db="EMBL/GenBank/DDBJ databases">
        <title>Friends and Foes: Symbiotic and Algicidal bacterial influence on Karenia brevis blooms.</title>
        <authorList>
            <person name="Fei C."/>
            <person name="Mohamed A.R."/>
            <person name="Booker A."/>
            <person name="Arshad M."/>
            <person name="Klass S."/>
            <person name="Ahn S."/>
            <person name="Gilbert P.M."/>
            <person name="Heil C.A."/>
            <person name="Martinez J.M."/>
            <person name="Amin S.A."/>
        </authorList>
    </citation>
    <scope>NUCLEOTIDE SEQUENCE [LARGE SCALE GENOMIC DNA]</scope>
    <source>
        <strain evidence="1 2">CE15</strain>
    </source>
</reference>
<sequence length="277" mass="31473">MMENAVEQAIENIHLKSKGPLSVVDCPVTINFHPDRFTKQNEPLLLAIAKTGYLQSQFETGTSNGGLTAYAGGERWLWEQRVFDGAYDNAANALRPKYGALNFRKYEFGASPRFGSAYFQLKPHVFSRTTFCYPDSYFEPEDFAVFSHVQSLINKANVASEDLLDDYIEAHIHGEISLKNDIECVVLDPIYRGTEIEFQANALDVPVKWHQGFSLSIEAMQQYPNYRGQQFIELAKKFVENGKVNAKIVGEAVTKLGYDDQDIKKVWHYLARFGYQS</sequence>
<organism evidence="1 2">
    <name type="scientific">Pseudoalteromonas spongiae</name>
    <dbReference type="NCBI Taxonomy" id="298657"/>
    <lineage>
        <taxon>Bacteria</taxon>
        <taxon>Pseudomonadati</taxon>
        <taxon>Pseudomonadota</taxon>
        <taxon>Gammaproteobacteria</taxon>
        <taxon>Alteromonadales</taxon>
        <taxon>Pseudoalteromonadaceae</taxon>
        <taxon>Pseudoalteromonas</taxon>
    </lineage>
</organism>
<protein>
    <submittedName>
        <fullName evidence="1">DUF3626 domain-containing protein</fullName>
    </submittedName>
</protein>
<accession>A0ABU8EZC7</accession>
<dbReference type="InterPro" id="IPR022074">
    <property type="entry name" value="DUF3626"/>
</dbReference>